<dbReference type="PANTHER" id="PTHR42866">
    <property type="entry name" value="3-DEOXY-MANNO-OCTULOSONATE CYTIDYLYLTRANSFERASE"/>
    <property type="match status" value="1"/>
</dbReference>
<reference evidence="5" key="1">
    <citation type="submission" date="2021-07" db="EMBL/GenBank/DDBJ databases">
        <title>Shewanella sp. YLB-07 whole genome sequence.</title>
        <authorList>
            <person name="Yu L."/>
        </authorList>
    </citation>
    <scope>NUCLEOTIDE SEQUENCE</scope>
    <source>
        <strain evidence="5">YLB-08</strain>
    </source>
</reference>
<comment type="catalytic activity">
    <reaction evidence="4">
        <text>8-amino-3,8-dideoxy-alpha-D-manno-octulosonate + CTP = CMP-8-amino-3,8-dideoxy-alpha-D-manno-oct-2-ulosonate + diphosphate</text>
        <dbReference type="Rhea" id="RHEA:49284"/>
        <dbReference type="ChEBI" id="CHEBI:33019"/>
        <dbReference type="ChEBI" id="CHEBI:37563"/>
        <dbReference type="ChEBI" id="CHEBI:87091"/>
        <dbReference type="ChEBI" id="CHEBI:91089"/>
        <dbReference type="EC" id="2.7.7.90"/>
    </reaction>
</comment>
<sequence length="258" mass="28631">MNYKIVIPARMDSTRLPGKPLKLIAGKPMIWHVYQRALETGVGRDNIIIATDNKTIFNIASEFGAQAVMTSVHHSSGTDRCTEVAEILAWNEKQIVVNLQGDEPLVPAQHIELVASTLFNSTLAGMATLGCPIKNQTELDDPNCVKLLSDHSDKAIIFTRSPMSSHSTAHKLDQQASNDEFTTPWKRHIGMYAYHVGTLKNLKLLPSTHIEQLERLEQLKALWHGIHIQVANIQQAPGHGVDTPEDLNRVRAVLEMAV</sequence>
<dbReference type="Pfam" id="PF02348">
    <property type="entry name" value="CTP_transf_3"/>
    <property type="match status" value="1"/>
</dbReference>
<organism evidence="5 6">
    <name type="scientific">Shewanella eurypsychrophilus</name>
    <dbReference type="NCBI Taxonomy" id="2593656"/>
    <lineage>
        <taxon>Bacteria</taxon>
        <taxon>Pseudomonadati</taxon>
        <taxon>Pseudomonadota</taxon>
        <taxon>Gammaproteobacteria</taxon>
        <taxon>Alteromonadales</taxon>
        <taxon>Shewanellaceae</taxon>
        <taxon>Shewanella</taxon>
    </lineage>
</organism>
<name>A0ABX6V9G9_9GAMM</name>
<dbReference type="Gene3D" id="3.90.550.10">
    <property type="entry name" value="Spore Coat Polysaccharide Biosynthesis Protein SpsA, Chain A"/>
    <property type="match status" value="1"/>
</dbReference>
<dbReference type="InterPro" id="IPR004528">
    <property type="entry name" value="KdsB"/>
</dbReference>
<evidence type="ECO:0000256" key="2">
    <source>
        <dbReference type="ARBA" id="ARBA00022695"/>
    </source>
</evidence>
<keyword evidence="2 4" id="KW-0548">Nucleotidyltransferase</keyword>
<accession>A0ABX6V9G9</accession>
<dbReference type="GO" id="GO:0008690">
    <property type="term" value="F:3-deoxy-manno-octulosonate cytidylyltransferase activity"/>
    <property type="evidence" value="ECO:0007669"/>
    <property type="project" value="UniProtKB-EC"/>
</dbReference>
<dbReference type="CDD" id="cd02517">
    <property type="entry name" value="CMP-KDO-Synthetase"/>
    <property type="match status" value="1"/>
</dbReference>
<keyword evidence="6" id="KW-1185">Reference proteome</keyword>
<evidence type="ECO:0000256" key="1">
    <source>
        <dbReference type="ARBA" id="ARBA00022679"/>
    </source>
</evidence>
<dbReference type="EC" id="2.7.7.90" evidence="4"/>
<dbReference type="NCBIfam" id="NF003952">
    <property type="entry name" value="PRK05450.1-5"/>
    <property type="match status" value="1"/>
</dbReference>
<evidence type="ECO:0000313" key="6">
    <source>
        <dbReference type="Proteomes" id="UP000316416"/>
    </source>
</evidence>
<comment type="similarity">
    <text evidence="4">Belongs to the KdsB family.</text>
</comment>
<dbReference type="InterPro" id="IPR003329">
    <property type="entry name" value="Cytidylyl_trans"/>
</dbReference>
<gene>
    <name evidence="4 5" type="primary">kdsB</name>
    <name evidence="5" type="ORF">FM038_019395</name>
</gene>
<evidence type="ECO:0000256" key="4">
    <source>
        <dbReference type="HAMAP-Rule" id="MF_00057"/>
    </source>
</evidence>
<comment type="function">
    <text evidence="4">Activates KDO8N (a required 8-carbon sugar) for incorporation into bacterial lipopolysaccharide in the Shewanella genus.</text>
</comment>
<dbReference type="RefSeq" id="WP_142871606.1">
    <property type="nucleotide sequence ID" value="NZ_CP045503.2"/>
</dbReference>
<dbReference type="EMBL" id="CP045503">
    <property type="protein sequence ID" value="QPG59305.1"/>
    <property type="molecule type" value="Genomic_DNA"/>
</dbReference>
<dbReference type="PANTHER" id="PTHR42866:SF2">
    <property type="entry name" value="3-DEOXY-MANNO-OCTULOSONATE CYTIDYLYLTRANSFERASE, MITOCHONDRIAL"/>
    <property type="match status" value="1"/>
</dbReference>
<dbReference type="SUPFAM" id="SSF53448">
    <property type="entry name" value="Nucleotide-diphospho-sugar transferases"/>
    <property type="match status" value="1"/>
</dbReference>
<evidence type="ECO:0000313" key="5">
    <source>
        <dbReference type="EMBL" id="QPG59305.1"/>
    </source>
</evidence>
<keyword evidence="3 4" id="KW-0448">Lipopolysaccharide biosynthesis</keyword>
<keyword evidence="4" id="KW-0963">Cytoplasm</keyword>
<comment type="subcellular location">
    <subcellularLocation>
        <location evidence="4">Cytoplasm</location>
    </subcellularLocation>
</comment>
<proteinExistence type="inferred from homology"/>
<dbReference type="HAMAP" id="MF_00057">
    <property type="entry name" value="KdsB"/>
    <property type="match status" value="1"/>
</dbReference>
<dbReference type="Proteomes" id="UP000316416">
    <property type="component" value="Chromosome"/>
</dbReference>
<keyword evidence="1 4" id="KW-0808">Transferase</keyword>
<dbReference type="NCBIfam" id="TIGR00466">
    <property type="entry name" value="kdsB"/>
    <property type="match status" value="1"/>
</dbReference>
<protein>
    <recommendedName>
        <fullName evidence="4">8-amino-3,8-dideoxy-manno-octulosonate cytidylyltransferase</fullName>
        <ecNumber evidence="4">2.7.7.90</ecNumber>
    </recommendedName>
    <alternativeName>
        <fullName evidence="4">CMP-8-amino-3,8-dideoxy-manno-octulosonate synthase</fullName>
    </alternativeName>
</protein>
<dbReference type="InterPro" id="IPR029044">
    <property type="entry name" value="Nucleotide-diphossugar_trans"/>
</dbReference>
<evidence type="ECO:0000256" key="3">
    <source>
        <dbReference type="ARBA" id="ARBA00022985"/>
    </source>
</evidence>